<reference evidence="4 5" key="1">
    <citation type="submission" date="2019-07" db="EMBL/GenBank/DDBJ databases">
        <title>Draft Genome Sequence of the first blaOXA-58-Harboring Acinetobacter colistiniresistens clinical isolate from Brazil.</title>
        <authorList>
            <person name="Favaro L.S."/>
            <person name="Paula-Petroli S.B."/>
            <person name="Moura C.F."/>
            <person name="Tognim M.C.B."/>
            <person name="Venancio E.J."/>
            <person name="Yamada-Ogatta S.F."/>
            <person name="Carrara-Marroni F.E."/>
        </authorList>
    </citation>
    <scope>NUCLEOTIDE SEQUENCE [LARGE SCALE GENOMIC DNA]</scope>
    <source>
        <strain evidence="4 5">DL</strain>
    </source>
</reference>
<evidence type="ECO:0000256" key="2">
    <source>
        <dbReference type="SAM" id="Phobius"/>
    </source>
</evidence>
<dbReference type="Pfam" id="PF05707">
    <property type="entry name" value="Zot"/>
    <property type="match status" value="1"/>
</dbReference>
<feature type="region of interest" description="Disordered" evidence="1">
    <location>
        <begin position="370"/>
        <end position="389"/>
    </location>
</feature>
<gene>
    <name evidence="4" type="ORF">FPV60_21595</name>
</gene>
<evidence type="ECO:0000256" key="1">
    <source>
        <dbReference type="SAM" id="MobiDB-lite"/>
    </source>
</evidence>
<evidence type="ECO:0000259" key="3">
    <source>
        <dbReference type="Pfam" id="PF05707"/>
    </source>
</evidence>
<evidence type="ECO:0000313" key="4">
    <source>
        <dbReference type="EMBL" id="TVT75055.1"/>
    </source>
</evidence>
<dbReference type="InterPro" id="IPR027417">
    <property type="entry name" value="P-loop_NTPase"/>
</dbReference>
<keyword evidence="2" id="KW-0812">Transmembrane</keyword>
<proteinExistence type="predicted"/>
<name>A0A558ENV3_9GAMM</name>
<feature type="transmembrane region" description="Helical" evidence="2">
    <location>
        <begin position="194"/>
        <end position="216"/>
    </location>
</feature>
<protein>
    <recommendedName>
        <fullName evidence="3">Zona occludens toxin N-terminal domain-containing protein</fullName>
    </recommendedName>
</protein>
<dbReference type="Proteomes" id="UP000316981">
    <property type="component" value="Unassembled WGS sequence"/>
</dbReference>
<dbReference type="InterPro" id="IPR008900">
    <property type="entry name" value="Zot_N"/>
</dbReference>
<feature type="compositionally biased region" description="Polar residues" evidence="1">
    <location>
        <begin position="372"/>
        <end position="389"/>
    </location>
</feature>
<organism evidence="4 5">
    <name type="scientific">Acinetobacter colistiniresistens</name>
    <dbReference type="NCBI Taxonomy" id="280145"/>
    <lineage>
        <taxon>Bacteria</taxon>
        <taxon>Pseudomonadati</taxon>
        <taxon>Pseudomonadota</taxon>
        <taxon>Gammaproteobacteria</taxon>
        <taxon>Moraxellales</taxon>
        <taxon>Moraxellaceae</taxon>
        <taxon>Acinetobacter</taxon>
    </lineage>
</organism>
<comment type="caution">
    <text evidence="4">The sequence shown here is derived from an EMBL/GenBank/DDBJ whole genome shotgun (WGS) entry which is preliminary data.</text>
</comment>
<sequence>MSGIGGQVRLITGESFGAGKSYFAVMEAEKIVEKGSPYAKIYSNIRAHAELGNGITEMPDDWRTCDQYSLLIIDELQKSEKFSKHFSSRRDSEIVDFTEIRHKHLDVWLITPNTKLINADIRELVSHHYYIEVASKKVSKCFVFKRAQTNITKGLKQTALDTFTFNIEEKYWKLYKSTEDGVASDRQTHFNMNLVVFIIGAAFTLALIGALFWYLFSDTKNKVDQITTDENGKKVAPIVSPVASNPVDDLAIRIKDCQEQFKWSAEMCKDAIDKKAYEQRTGELAARTGNDMNTIVANYNPNRPYDVKLPEEMPMQINDYPRMSGVITVRGGKLIAVNQYGDYMPEVSQEDCRRYLNGYRPFDYSGAKKSIGMSNQANNNSPQINDLQI</sequence>
<feature type="domain" description="Zona occludens toxin N-terminal" evidence="3">
    <location>
        <begin position="57"/>
        <end position="180"/>
    </location>
</feature>
<dbReference type="RefSeq" id="WP_144583967.1">
    <property type="nucleotide sequence ID" value="NZ_VMTP01000127.1"/>
</dbReference>
<accession>A0A558ENV3</accession>
<dbReference type="EMBL" id="VMTP01000127">
    <property type="protein sequence ID" value="TVT75055.1"/>
    <property type="molecule type" value="Genomic_DNA"/>
</dbReference>
<evidence type="ECO:0000313" key="5">
    <source>
        <dbReference type="Proteomes" id="UP000316981"/>
    </source>
</evidence>
<dbReference type="AlphaFoldDB" id="A0A558ENV3"/>
<dbReference type="Gene3D" id="3.40.50.300">
    <property type="entry name" value="P-loop containing nucleotide triphosphate hydrolases"/>
    <property type="match status" value="1"/>
</dbReference>
<keyword evidence="2" id="KW-0472">Membrane</keyword>
<keyword evidence="2" id="KW-1133">Transmembrane helix</keyword>